<dbReference type="Gene3D" id="3.90.1200.10">
    <property type="match status" value="1"/>
</dbReference>
<protein>
    <submittedName>
        <fullName evidence="2">Kinase-like protein</fullName>
    </submittedName>
</protein>
<dbReference type="RefSeq" id="XP_018185466.1">
    <property type="nucleotide sequence ID" value="XM_018336471.1"/>
</dbReference>
<dbReference type="EMBL" id="KV407464">
    <property type="protein sequence ID" value="KZF19911.1"/>
    <property type="molecule type" value="Genomic_DNA"/>
</dbReference>
<dbReference type="GO" id="GO:0016301">
    <property type="term" value="F:kinase activity"/>
    <property type="evidence" value="ECO:0007669"/>
    <property type="project" value="UniProtKB-KW"/>
</dbReference>
<evidence type="ECO:0000313" key="3">
    <source>
        <dbReference type="Proteomes" id="UP000076632"/>
    </source>
</evidence>
<keyword evidence="3" id="KW-1185">Reference proteome</keyword>
<accession>A0A165A3U7</accession>
<gene>
    <name evidence="2" type="ORF">L228DRAFT_31241</name>
</gene>
<dbReference type="PANTHER" id="PTHR21310">
    <property type="entry name" value="AMINOGLYCOSIDE PHOSPHOTRANSFERASE-RELATED-RELATED"/>
    <property type="match status" value="1"/>
</dbReference>
<proteinExistence type="predicted"/>
<evidence type="ECO:0000313" key="2">
    <source>
        <dbReference type="EMBL" id="KZF19911.1"/>
    </source>
</evidence>
<dbReference type="SUPFAM" id="SSF56112">
    <property type="entry name" value="Protein kinase-like (PK-like)"/>
    <property type="match status" value="1"/>
</dbReference>
<dbReference type="PANTHER" id="PTHR21310:SF39">
    <property type="entry name" value="AMINOGLYCOSIDE PHOSPHOTRANSFERASE DOMAIN-CONTAINING PROTEIN"/>
    <property type="match status" value="1"/>
</dbReference>
<feature type="domain" description="Aminoglycoside phosphotransferase" evidence="1">
    <location>
        <begin position="50"/>
        <end position="230"/>
    </location>
</feature>
<keyword evidence="2" id="KW-0808">Transferase</keyword>
<dbReference type="Proteomes" id="UP000076632">
    <property type="component" value="Unassembled WGS sequence"/>
</dbReference>
<dbReference type="OrthoDB" id="3250044at2759"/>
<reference evidence="2 3" key="1">
    <citation type="journal article" date="2016" name="Fungal Biol.">
        <title>The genome of Xylona heveae provides a window into fungal endophytism.</title>
        <authorList>
            <person name="Gazis R."/>
            <person name="Kuo A."/>
            <person name="Riley R."/>
            <person name="LaButti K."/>
            <person name="Lipzen A."/>
            <person name="Lin J."/>
            <person name="Amirebrahimi M."/>
            <person name="Hesse C.N."/>
            <person name="Spatafora J.W."/>
            <person name="Henrissat B."/>
            <person name="Hainaut M."/>
            <person name="Grigoriev I.V."/>
            <person name="Hibbett D.S."/>
        </authorList>
    </citation>
    <scope>NUCLEOTIDE SEQUENCE [LARGE SCALE GENOMIC DNA]</scope>
    <source>
        <strain evidence="2 3">TC161</strain>
    </source>
</reference>
<dbReference type="GeneID" id="28901608"/>
<name>A0A165A3U7_XYLHT</name>
<dbReference type="InParanoid" id="A0A165A3U7"/>
<dbReference type="AlphaFoldDB" id="A0A165A3U7"/>
<keyword evidence="2" id="KW-0418">Kinase</keyword>
<dbReference type="InterPro" id="IPR002575">
    <property type="entry name" value="Aminoglycoside_PTrfase"/>
</dbReference>
<organism evidence="2 3">
    <name type="scientific">Xylona heveae (strain CBS 132557 / TC161)</name>
    <dbReference type="NCBI Taxonomy" id="1328760"/>
    <lineage>
        <taxon>Eukaryota</taxon>
        <taxon>Fungi</taxon>
        <taxon>Dikarya</taxon>
        <taxon>Ascomycota</taxon>
        <taxon>Pezizomycotina</taxon>
        <taxon>Xylonomycetes</taxon>
        <taxon>Xylonales</taxon>
        <taxon>Xylonaceae</taxon>
        <taxon>Xylona</taxon>
    </lineage>
</organism>
<dbReference type="InterPro" id="IPR051678">
    <property type="entry name" value="AGP_Transferase"/>
</dbReference>
<evidence type="ECO:0000259" key="1">
    <source>
        <dbReference type="Pfam" id="PF01636"/>
    </source>
</evidence>
<dbReference type="OMA" id="PFDYLEW"/>
<dbReference type="Pfam" id="PF01636">
    <property type="entry name" value="APH"/>
    <property type="match status" value="1"/>
</dbReference>
<dbReference type="InterPro" id="IPR011009">
    <property type="entry name" value="Kinase-like_dom_sf"/>
</dbReference>
<sequence>MNLDLSSLSNEDIVYFCNTTKSEINGSSEGGRRIIRLSSDIVVKAGWSVTAEEAANQAYAYTQTSACKNTGLTVPQVYRYFRTSGTGYLVMEYVQGISLEKISVHNQPELLQRLAMAICTLSSLETGQEMVPGPRNGGTPRGYLFSEDGAGTTFTSVNDLNLWLNERARLRKGDPNGEFRFKYGSSADCVFCHLDLVRRNILLLPDGKFCLLDWEYAGFYPRAFEIYCLRFAAQSDYEFSQAFLSIFEQIYPWSEDDSEKNRQLRMLNRVYRNNLKYNL</sequence>